<reference evidence="2" key="1">
    <citation type="journal article" date="2022" name="IScience">
        <title>Evolution of zygomycete secretomes and the origins of terrestrial fungal ecologies.</title>
        <authorList>
            <person name="Chang Y."/>
            <person name="Wang Y."/>
            <person name="Mondo S."/>
            <person name="Ahrendt S."/>
            <person name="Andreopoulos W."/>
            <person name="Barry K."/>
            <person name="Beard J."/>
            <person name="Benny G.L."/>
            <person name="Blankenship S."/>
            <person name="Bonito G."/>
            <person name="Cuomo C."/>
            <person name="Desiro A."/>
            <person name="Gervers K.A."/>
            <person name="Hundley H."/>
            <person name="Kuo A."/>
            <person name="LaButti K."/>
            <person name="Lang B.F."/>
            <person name="Lipzen A."/>
            <person name="O'Donnell K."/>
            <person name="Pangilinan J."/>
            <person name="Reynolds N."/>
            <person name="Sandor L."/>
            <person name="Smith M.E."/>
            <person name="Tsang A."/>
            <person name="Grigoriev I.V."/>
            <person name="Stajich J.E."/>
            <person name="Spatafora J.W."/>
        </authorList>
    </citation>
    <scope>NUCLEOTIDE SEQUENCE</scope>
    <source>
        <strain evidence="2">RSA 2281</strain>
    </source>
</reference>
<sequence length="265" mass="30417">MTFIRHCYSKRRSIHFVWTLVVFVMVFLFMCVSTATSTQPIKEVLDSQQGYDTDLSDPTPFGYVFRIDAPFRRFGPDQKIHQHNKPKQDDDDDNPQSSFPKYAMMVLKNITYLSAEDPIYLEGYVSVDATHRLRKRSLMGSPITFQFSTYALDQVLQTWYQRFQTSGENANGIRGRMTGLRIVEKNDKLMDDGTLRPLVQMQISPIPGLVQTLLYKEGVNDEPMTVFWGPAKKDPKEASAIIINNKLIKDKTAAFHQIVMGDVLF</sequence>
<dbReference type="EMBL" id="JAIXMP010000007">
    <property type="protein sequence ID" value="KAI9270662.1"/>
    <property type="molecule type" value="Genomic_DNA"/>
</dbReference>
<evidence type="ECO:0000313" key="3">
    <source>
        <dbReference type="Proteomes" id="UP001209540"/>
    </source>
</evidence>
<keyword evidence="1" id="KW-0472">Membrane</keyword>
<reference evidence="2" key="2">
    <citation type="submission" date="2023-02" db="EMBL/GenBank/DDBJ databases">
        <authorList>
            <consortium name="DOE Joint Genome Institute"/>
            <person name="Mondo S.J."/>
            <person name="Chang Y."/>
            <person name="Wang Y."/>
            <person name="Ahrendt S."/>
            <person name="Andreopoulos W."/>
            <person name="Barry K."/>
            <person name="Beard J."/>
            <person name="Benny G.L."/>
            <person name="Blankenship S."/>
            <person name="Bonito G."/>
            <person name="Cuomo C."/>
            <person name="Desiro A."/>
            <person name="Gervers K.A."/>
            <person name="Hundley H."/>
            <person name="Kuo A."/>
            <person name="LaButti K."/>
            <person name="Lang B.F."/>
            <person name="Lipzen A."/>
            <person name="O'Donnell K."/>
            <person name="Pangilinan J."/>
            <person name="Reynolds N."/>
            <person name="Sandor L."/>
            <person name="Smith M.W."/>
            <person name="Tsang A."/>
            <person name="Grigoriev I.V."/>
            <person name="Stajich J.E."/>
            <person name="Spatafora J.W."/>
        </authorList>
    </citation>
    <scope>NUCLEOTIDE SEQUENCE</scope>
    <source>
        <strain evidence="2">RSA 2281</strain>
    </source>
</reference>
<evidence type="ECO:0000313" key="2">
    <source>
        <dbReference type="EMBL" id="KAI9270662.1"/>
    </source>
</evidence>
<dbReference type="AlphaFoldDB" id="A0AAD5PGF5"/>
<organism evidence="2 3">
    <name type="scientific">Phascolomyces articulosus</name>
    <dbReference type="NCBI Taxonomy" id="60185"/>
    <lineage>
        <taxon>Eukaryota</taxon>
        <taxon>Fungi</taxon>
        <taxon>Fungi incertae sedis</taxon>
        <taxon>Mucoromycota</taxon>
        <taxon>Mucoromycotina</taxon>
        <taxon>Mucoromycetes</taxon>
        <taxon>Mucorales</taxon>
        <taxon>Lichtheimiaceae</taxon>
        <taxon>Phascolomyces</taxon>
    </lineage>
</organism>
<comment type="caution">
    <text evidence="2">The sequence shown here is derived from an EMBL/GenBank/DDBJ whole genome shotgun (WGS) entry which is preliminary data.</text>
</comment>
<keyword evidence="3" id="KW-1185">Reference proteome</keyword>
<evidence type="ECO:0000256" key="1">
    <source>
        <dbReference type="SAM" id="Phobius"/>
    </source>
</evidence>
<protein>
    <submittedName>
        <fullName evidence="2">Uncharacterized protein</fullName>
    </submittedName>
</protein>
<dbReference type="Proteomes" id="UP001209540">
    <property type="component" value="Unassembled WGS sequence"/>
</dbReference>
<gene>
    <name evidence="2" type="ORF">BDA99DRAFT_534771</name>
</gene>
<accession>A0AAD5PGF5</accession>
<feature type="transmembrane region" description="Helical" evidence="1">
    <location>
        <begin position="12"/>
        <end position="30"/>
    </location>
</feature>
<keyword evidence="1" id="KW-0812">Transmembrane</keyword>
<proteinExistence type="predicted"/>
<keyword evidence="1" id="KW-1133">Transmembrane helix</keyword>
<name>A0AAD5PGF5_9FUNG</name>